<keyword evidence="3" id="KW-0808">Transferase</keyword>
<dbReference type="SUPFAM" id="SSF53335">
    <property type="entry name" value="S-adenosyl-L-methionine-dependent methyltransferases"/>
    <property type="match status" value="1"/>
</dbReference>
<dbReference type="AlphaFoldDB" id="A0A5N5V0A7"/>
<evidence type="ECO:0000313" key="4">
    <source>
        <dbReference type="Proteomes" id="UP000325690"/>
    </source>
</evidence>
<evidence type="ECO:0000256" key="1">
    <source>
        <dbReference type="ARBA" id="ARBA00022723"/>
    </source>
</evidence>
<keyword evidence="2" id="KW-0460">Magnesium</keyword>
<dbReference type="GO" id="GO:0032259">
    <property type="term" value="P:methylation"/>
    <property type="evidence" value="ECO:0007669"/>
    <property type="project" value="UniProtKB-KW"/>
</dbReference>
<dbReference type="Proteomes" id="UP000325690">
    <property type="component" value="Unassembled WGS sequence"/>
</dbReference>
<dbReference type="Pfam" id="PF03492">
    <property type="entry name" value="Methyltransf_7"/>
    <property type="match status" value="1"/>
</dbReference>
<keyword evidence="4" id="KW-1185">Reference proteome</keyword>
<keyword evidence="3" id="KW-0489">Methyltransferase</keyword>
<dbReference type="GO" id="GO:0046872">
    <property type="term" value="F:metal ion binding"/>
    <property type="evidence" value="ECO:0007669"/>
    <property type="project" value="UniProtKB-KW"/>
</dbReference>
<accession>A0A5N5V0A7</accession>
<proteinExistence type="predicted"/>
<evidence type="ECO:0000256" key="2">
    <source>
        <dbReference type="ARBA" id="ARBA00022842"/>
    </source>
</evidence>
<dbReference type="Gene3D" id="1.10.1200.270">
    <property type="entry name" value="Methyltransferase, alpha-helical capping domain"/>
    <property type="match status" value="1"/>
</dbReference>
<gene>
    <name evidence="3" type="ORF">MPHL21000_13235</name>
</gene>
<dbReference type="InterPro" id="IPR029063">
    <property type="entry name" value="SAM-dependent_MTases_sf"/>
</dbReference>
<organism evidence="3 4">
    <name type="scientific">Mycolicibacterium phlei DSM 43239 = CCUG 21000</name>
    <dbReference type="NCBI Taxonomy" id="1226750"/>
    <lineage>
        <taxon>Bacteria</taxon>
        <taxon>Bacillati</taxon>
        <taxon>Actinomycetota</taxon>
        <taxon>Actinomycetes</taxon>
        <taxon>Mycobacteriales</taxon>
        <taxon>Mycobacteriaceae</taxon>
        <taxon>Mycolicibacterium</taxon>
    </lineage>
</organism>
<evidence type="ECO:0000313" key="3">
    <source>
        <dbReference type="EMBL" id="KAB7755304.1"/>
    </source>
</evidence>
<dbReference type="Gene3D" id="3.40.50.150">
    <property type="entry name" value="Vaccinia Virus protein VP39"/>
    <property type="match status" value="1"/>
</dbReference>
<sequence length="364" mass="39948">MTVPESSIVVRPEPMDSAAYTAASRLHAPGLQPAIKLFEAAARAVPMPTPPHPIVIADYGAATGHNSLLPINAAIAVLRKRTRPDHSALVVHTDLPDNDFTALFRTLSEDPDSYLTRDANTFPTAIGRSFYTQIMPSSSVSLGWSSWAVQWLSRTPAPIPDHIQIAYSRDAAVRAAYARQAAHDWHEFIAFRGRELRPGGRLLVMTMGIGEDGDAGHRPTLTAIADALDEVSGAGLITSDERRRMCLPIVARSEADFCAPFAPKGRFEQLEIEHLEIFDAEDRYWNQYRRDGNARVFGAQWAAFARAAVFPSLLAALDGGATDPRASEFCERLKKGVAERLAADPEQTRLPLAHVVLIKRQQPQ</sequence>
<dbReference type="PANTHER" id="PTHR31009">
    <property type="entry name" value="S-ADENOSYL-L-METHIONINE:CARBOXYL METHYLTRANSFERASE FAMILY PROTEIN"/>
    <property type="match status" value="1"/>
</dbReference>
<protein>
    <submittedName>
        <fullName evidence="3">SAM dependent carboxyl methyltransferase</fullName>
    </submittedName>
</protein>
<dbReference type="GO" id="GO:0008168">
    <property type="term" value="F:methyltransferase activity"/>
    <property type="evidence" value="ECO:0007669"/>
    <property type="project" value="UniProtKB-KW"/>
</dbReference>
<dbReference type="EMBL" id="ANBP01000016">
    <property type="protein sequence ID" value="KAB7755304.1"/>
    <property type="molecule type" value="Genomic_DNA"/>
</dbReference>
<comment type="caution">
    <text evidence="3">The sequence shown here is derived from an EMBL/GenBank/DDBJ whole genome shotgun (WGS) entry which is preliminary data.</text>
</comment>
<dbReference type="InterPro" id="IPR005299">
    <property type="entry name" value="MeTrfase_7"/>
</dbReference>
<dbReference type="InterPro" id="IPR042086">
    <property type="entry name" value="MeTrfase_capping"/>
</dbReference>
<reference evidence="3 4" key="1">
    <citation type="submission" date="2012-10" db="EMBL/GenBank/DDBJ databases">
        <title>The draft sequence of the Mycobacterium pheli genome.</title>
        <authorList>
            <person name="Pettersson B.M.F."/>
            <person name="Das S."/>
            <person name="Dasgupta S."/>
            <person name="Bhattacharya A."/>
            <person name="Kirsebom L.A."/>
        </authorList>
    </citation>
    <scope>NUCLEOTIDE SEQUENCE [LARGE SCALE GENOMIC DNA]</scope>
    <source>
        <strain evidence="3 4">CCUG 21000</strain>
    </source>
</reference>
<name>A0A5N5V0A7_MYCPH</name>
<keyword evidence="1" id="KW-0479">Metal-binding</keyword>